<dbReference type="EMBL" id="VSRR010103056">
    <property type="protein sequence ID" value="MPC95664.1"/>
    <property type="molecule type" value="Genomic_DNA"/>
</dbReference>
<reference evidence="1 2" key="1">
    <citation type="submission" date="2019-05" db="EMBL/GenBank/DDBJ databases">
        <title>Another draft genome of Portunus trituberculatus and its Hox gene families provides insights of decapod evolution.</title>
        <authorList>
            <person name="Jeong J.-H."/>
            <person name="Song I."/>
            <person name="Kim S."/>
            <person name="Choi T."/>
            <person name="Kim D."/>
            <person name="Ryu S."/>
            <person name="Kim W."/>
        </authorList>
    </citation>
    <scope>NUCLEOTIDE SEQUENCE [LARGE SCALE GENOMIC DNA]</scope>
    <source>
        <tissue evidence="1">Muscle</tissue>
    </source>
</reference>
<evidence type="ECO:0000313" key="1">
    <source>
        <dbReference type="EMBL" id="MPC95664.1"/>
    </source>
</evidence>
<comment type="caution">
    <text evidence="1">The sequence shown here is derived from an EMBL/GenBank/DDBJ whole genome shotgun (WGS) entry which is preliminary data.</text>
</comment>
<keyword evidence="2" id="KW-1185">Reference proteome</keyword>
<protein>
    <submittedName>
        <fullName evidence="1">Uncharacterized protein</fullName>
    </submittedName>
</protein>
<dbReference type="Proteomes" id="UP000324222">
    <property type="component" value="Unassembled WGS sequence"/>
</dbReference>
<sequence length="77" mass="8576">MKLKILDRESYTSLPPTTPANLFTALAGARFPGAFTLRLLRPRVLRGVIRRQLRQVTPPSATTAHLALQISHRSLQS</sequence>
<gene>
    <name evidence="1" type="ORF">E2C01_090885</name>
</gene>
<organism evidence="1 2">
    <name type="scientific">Portunus trituberculatus</name>
    <name type="common">Swimming crab</name>
    <name type="synonym">Neptunus trituberculatus</name>
    <dbReference type="NCBI Taxonomy" id="210409"/>
    <lineage>
        <taxon>Eukaryota</taxon>
        <taxon>Metazoa</taxon>
        <taxon>Ecdysozoa</taxon>
        <taxon>Arthropoda</taxon>
        <taxon>Crustacea</taxon>
        <taxon>Multicrustacea</taxon>
        <taxon>Malacostraca</taxon>
        <taxon>Eumalacostraca</taxon>
        <taxon>Eucarida</taxon>
        <taxon>Decapoda</taxon>
        <taxon>Pleocyemata</taxon>
        <taxon>Brachyura</taxon>
        <taxon>Eubrachyura</taxon>
        <taxon>Portunoidea</taxon>
        <taxon>Portunidae</taxon>
        <taxon>Portuninae</taxon>
        <taxon>Portunus</taxon>
    </lineage>
</organism>
<dbReference type="AlphaFoldDB" id="A0A5B7JTL5"/>
<evidence type="ECO:0000313" key="2">
    <source>
        <dbReference type="Proteomes" id="UP000324222"/>
    </source>
</evidence>
<name>A0A5B7JTL5_PORTR</name>
<proteinExistence type="predicted"/>
<accession>A0A5B7JTL5</accession>